<dbReference type="FunFam" id="3.40.50.720:FF:000084">
    <property type="entry name" value="Short-chain dehydrogenase reductase"/>
    <property type="match status" value="1"/>
</dbReference>
<keyword evidence="4" id="KW-1185">Reference proteome</keyword>
<dbReference type="SUPFAM" id="SSF51735">
    <property type="entry name" value="NAD(P)-binding Rossmann-fold domains"/>
    <property type="match status" value="1"/>
</dbReference>
<dbReference type="PRINTS" id="PR00081">
    <property type="entry name" value="GDHRDH"/>
</dbReference>
<organism evidence="3 4">
    <name type="scientific">Actibacterium naphthalenivorans</name>
    <dbReference type="NCBI Taxonomy" id="1614693"/>
    <lineage>
        <taxon>Bacteria</taxon>
        <taxon>Pseudomonadati</taxon>
        <taxon>Pseudomonadota</taxon>
        <taxon>Alphaproteobacteria</taxon>
        <taxon>Rhodobacterales</taxon>
        <taxon>Roseobacteraceae</taxon>
        <taxon>Actibacterium</taxon>
    </lineage>
</organism>
<dbReference type="CDD" id="cd05233">
    <property type="entry name" value="SDR_c"/>
    <property type="match status" value="1"/>
</dbReference>
<sequence>MAQLDGKVAIVTGGGSGIGAAAALLMAQRGAKVAVVGRRVESLENTVAAITGAGGEALAVPADLEQEETVATMAATVAEKFGKIDVLASNAAMTDPGFMAQDAMITDMEAATWDKTMAVNLRGAMYCCKHVIPHMIQAGGGSIVFSSSGKGLQGDLTNPAYGTSKAGLNNLMRYIATQYGKQGIRANAAVIGLVMTEALKVGMPEEARKMIEEHHLTPFIGTPEQVGEVIAFLASDAAGFVTGAAVPVDGGFTAHSPIFADMMRMFAADQPEG</sequence>
<evidence type="ECO:0000313" key="3">
    <source>
        <dbReference type="EMBL" id="MBB4021707.1"/>
    </source>
</evidence>
<evidence type="ECO:0000256" key="2">
    <source>
        <dbReference type="ARBA" id="ARBA00023002"/>
    </source>
</evidence>
<name>A0A840CHS8_9RHOB</name>
<proteinExistence type="inferred from homology"/>
<evidence type="ECO:0000313" key="4">
    <source>
        <dbReference type="Proteomes" id="UP000585681"/>
    </source>
</evidence>
<accession>A0A840CHS8</accession>
<dbReference type="PANTHER" id="PTHR43669">
    <property type="entry name" value="5-KETO-D-GLUCONATE 5-REDUCTASE"/>
    <property type="match status" value="1"/>
</dbReference>
<dbReference type="Gene3D" id="3.40.50.720">
    <property type="entry name" value="NAD(P)-binding Rossmann-like Domain"/>
    <property type="match status" value="1"/>
</dbReference>
<dbReference type="EMBL" id="JACIEQ010000001">
    <property type="protein sequence ID" value="MBB4021707.1"/>
    <property type="molecule type" value="Genomic_DNA"/>
</dbReference>
<gene>
    <name evidence="3" type="ORF">GGR17_001498</name>
</gene>
<dbReference type="RefSeq" id="WP_054540208.1">
    <property type="nucleotide sequence ID" value="NZ_JACIEQ010000001.1"/>
</dbReference>
<dbReference type="AlphaFoldDB" id="A0A840CHS8"/>
<keyword evidence="2" id="KW-0560">Oxidoreductase</keyword>
<comment type="caution">
    <text evidence="3">The sequence shown here is derived from an EMBL/GenBank/DDBJ whole genome shotgun (WGS) entry which is preliminary data.</text>
</comment>
<dbReference type="Proteomes" id="UP000585681">
    <property type="component" value="Unassembled WGS sequence"/>
</dbReference>
<dbReference type="Pfam" id="PF13561">
    <property type="entry name" value="adh_short_C2"/>
    <property type="match status" value="1"/>
</dbReference>
<dbReference type="GO" id="GO:0016491">
    <property type="term" value="F:oxidoreductase activity"/>
    <property type="evidence" value="ECO:0007669"/>
    <property type="project" value="UniProtKB-KW"/>
</dbReference>
<protein>
    <submittedName>
        <fullName evidence="3">NAD(P)-dependent dehydrogenase (Short-subunit alcohol dehydrogenase family)</fullName>
    </submittedName>
</protein>
<comment type="similarity">
    <text evidence="1">Belongs to the short-chain dehydrogenases/reductases (SDR) family.</text>
</comment>
<reference evidence="3" key="1">
    <citation type="submission" date="2020-08" db="EMBL/GenBank/DDBJ databases">
        <title>Genomic Encyclopedia of Type Strains, Phase IV (KMG-IV): sequencing the most valuable type-strain genomes for metagenomic binning, comparative biology and taxonomic classification.</title>
        <authorList>
            <person name="Goeker M."/>
        </authorList>
    </citation>
    <scope>NUCLEOTIDE SEQUENCE [LARGE SCALE GENOMIC DNA]</scope>
    <source>
        <strain evidence="3">DSM 105040</strain>
    </source>
</reference>
<dbReference type="InterPro" id="IPR036291">
    <property type="entry name" value="NAD(P)-bd_dom_sf"/>
</dbReference>
<dbReference type="InterPro" id="IPR002347">
    <property type="entry name" value="SDR_fam"/>
</dbReference>
<dbReference type="PANTHER" id="PTHR43669:SF3">
    <property type="entry name" value="ALCOHOL DEHYDROGENASE, PUTATIVE (AFU_ORTHOLOGUE AFUA_3G03445)-RELATED"/>
    <property type="match status" value="1"/>
</dbReference>
<evidence type="ECO:0000256" key="1">
    <source>
        <dbReference type="ARBA" id="ARBA00006484"/>
    </source>
</evidence>